<protein>
    <submittedName>
        <fullName evidence="1">Uncharacterized protein</fullName>
    </submittedName>
</protein>
<sequence length="81" mass="9100">ALRFKRNLAEAHYGLGICYNKLGLVDDEIQAYKRTLAVEPDMLAALMNLGNAYFGKQNYDAAIEQYKKSRSDKAGGRRDSL</sequence>
<name>X1B7V9_9ZZZZ</name>
<dbReference type="PROSITE" id="PS50005">
    <property type="entry name" value="TPR"/>
    <property type="match status" value="1"/>
</dbReference>
<dbReference type="AlphaFoldDB" id="X1B7V9"/>
<accession>X1B7V9</accession>
<feature type="non-terminal residue" evidence="1">
    <location>
        <position position="1"/>
    </location>
</feature>
<dbReference type="InterPro" id="IPR011990">
    <property type="entry name" value="TPR-like_helical_dom_sf"/>
</dbReference>
<dbReference type="Pfam" id="PF13432">
    <property type="entry name" value="TPR_16"/>
    <property type="match status" value="1"/>
</dbReference>
<gene>
    <name evidence="1" type="ORF">S01H4_46398</name>
</gene>
<dbReference type="EMBL" id="BART01025920">
    <property type="protein sequence ID" value="GAG91200.1"/>
    <property type="molecule type" value="Genomic_DNA"/>
</dbReference>
<proteinExistence type="predicted"/>
<dbReference type="Gene3D" id="1.25.40.10">
    <property type="entry name" value="Tetratricopeptide repeat domain"/>
    <property type="match status" value="1"/>
</dbReference>
<evidence type="ECO:0000313" key="1">
    <source>
        <dbReference type="EMBL" id="GAG91200.1"/>
    </source>
</evidence>
<reference evidence="1" key="1">
    <citation type="journal article" date="2014" name="Front. Microbiol.">
        <title>High frequency of phylogenetically diverse reductive dehalogenase-homologous genes in deep subseafloor sedimentary metagenomes.</title>
        <authorList>
            <person name="Kawai M."/>
            <person name="Futagami T."/>
            <person name="Toyoda A."/>
            <person name="Takaki Y."/>
            <person name="Nishi S."/>
            <person name="Hori S."/>
            <person name="Arai W."/>
            <person name="Tsubouchi T."/>
            <person name="Morono Y."/>
            <person name="Uchiyama I."/>
            <person name="Ito T."/>
            <person name="Fujiyama A."/>
            <person name="Inagaki F."/>
            <person name="Takami H."/>
        </authorList>
    </citation>
    <scope>NUCLEOTIDE SEQUENCE</scope>
    <source>
        <strain evidence="1">Expedition CK06-06</strain>
    </source>
</reference>
<dbReference type="InterPro" id="IPR019734">
    <property type="entry name" value="TPR_rpt"/>
</dbReference>
<dbReference type="SMART" id="SM00028">
    <property type="entry name" value="TPR"/>
    <property type="match status" value="2"/>
</dbReference>
<comment type="caution">
    <text evidence="1">The sequence shown here is derived from an EMBL/GenBank/DDBJ whole genome shotgun (WGS) entry which is preliminary data.</text>
</comment>
<dbReference type="SUPFAM" id="SSF48452">
    <property type="entry name" value="TPR-like"/>
    <property type="match status" value="1"/>
</dbReference>
<organism evidence="1">
    <name type="scientific">marine sediment metagenome</name>
    <dbReference type="NCBI Taxonomy" id="412755"/>
    <lineage>
        <taxon>unclassified sequences</taxon>
        <taxon>metagenomes</taxon>
        <taxon>ecological metagenomes</taxon>
    </lineage>
</organism>